<dbReference type="GO" id="GO:0016747">
    <property type="term" value="F:acyltransferase activity, transferring groups other than amino-acyl groups"/>
    <property type="evidence" value="ECO:0007669"/>
    <property type="project" value="InterPro"/>
</dbReference>
<keyword evidence="1" id="KW-0808">Transferase</keyword>
<gene>
    <name evidence="4" type="ORF">HZI73_18845</name>
</gene>
<evidence type="ECO:0000313" key="5">
    <source>
        <dbReference type="Proteomes" id="UP000683246"/>
    </source>
</evidence>
<dbReference type="PANTHER" id="PTHR43800:SF1">
    <property type="entry name" value="PEPTIDYL-LYSINE N-ACETYLTRANSFERASE YJAB"/>
    <property type="match status" value="1"/>
</dbReference>
<protein>
    <submittedName>
        <fullName evidence="4">GNAT family N-acetyltransferase</fullName>
    </submittedName>
</protein>
<organism evidence="4 5">
    <name type="scientific">Vallitalea pronyensis</name>
    <dbReference type="NCBI Taxonomy" id="1348613"/>
    <lineage>
        <taxon>Bacteria</taxon>
        <taxon>Bacillati</taxon>
        <taxon>Bacillota</taxon>
        <taxon>Clostridia</taxon>
        <taxon>Lachnospirales</taxon>
        <taxon>Vallitaleaceae</taxon>
        <taxon>Vallitalea</taxon>
    </lineage>
</organism>
<dbReference type="RefSeq" id="WP_212694916.1">
    <property type="nucleotide sequence ID" value="NZ_CP058649.1"/>
</dbReference>
<dbReference type="Pfam" id="PF00583">
    <property type="entry name" value="Acetyltransf_1"/>
    <property type="match status" value="1"/>
</dbReference>
<name>A0A8J8SI93_9FIRM</name>
<dbReference type="InterPro" id="IPR016181">
    <property type="entry name" value="Acyl_CoA_acyltransferase"/>
</dbReference>
<dbReference type="PROSITE" id="PS51186">
    <property type="entry name" value="GNAT"/>
    <property type="match status" value="1"/>
</dbReference>
<dbReference type="PANTHER" id="PTHR43800">
    <property type="entry name" value="PEPTIDYL-LYSINE N-ACETYLTRANSFERASE YJAB"/>
    <property type="match status" value="1"/>
</dbReference>
<feature type="domain" description="N-acetyltransferase" evidence="3">
    <location>
        <begin position="3"/>
        <end position="147"/>
    </location>
</feature>
<dbReference type="KEGG" id="vpy:HZI73_18845"/>
<evidence type="ECO:0000259" key="3">
    <source>
        <dbReference type="PROSITE" id="PS51186"/>
    </source>
</evidence>
<dbReference type="Gene3D" id="3.40.630.30">
    <property type="match status" value="1"/>
</dbReference>
<proteinExistence type="predicted"/>
<evidence type="ECO:0000256" key="1">
    <source>
        <dbReference type="ARBA" id="ARBA00022679"/>
    </source>
</evidence>
<keyword evidence="2" id="KW-0012">Acyltransferase</keyword>
<dbReference type="InterPro" id="IPR000182">
    <property type="entry name" value="GNAT_dom"/>
</dbReference>
<sequence>MLQLIRAKDNDISVLADIKKSAFKEEFKKYGFTPEDMIRIEWHKKMLINSIYYAIYYNNEIVGGVNIFKGDKGEYYLCSLFIVAELQNKGIGKQTMDLLETLHNDGKKWQLETPSMSTQNHHFYEKCGYKYVKDMTPDGAPEGFSLRVYEKIMD</sequence>
<keyword evidence="5" id="KW-1185">Reference proteome</keyword>
<dbReference type="CDD" id="cd04301">
    <property type="entry name" value="NAT_SF"/>
    <property type="match status" value="1"/>
</dbReference>
<evidence type="ECO:0000313" key="4">
    <source>
        <dbReference type="EMBL" id="QUI24222.1"/>
    </source>
</evidence>
<reference evidence="4" key="1">
    <citation type="submission" date="2020-07" db="EMBL/GenBank/DDBJ databases">
        <title>Vallitalea pronyensis genome.</title>
        <authorList>
            <person name="Postec A."/>
        </authorList>
    </citation>
    <scope>NUCLEOTIDE SEQUENCE</scope>
    <source>
        <strain evidence="4">FatNI3</strain>
    </source>
</reference>
<evidence type="ECO:0000256" key="2">
    <source>
        <dbReference type="ARBA" id="ARBA00023315"/>
    </source>
</evidence>
<dbReference type="SUPFAM" id="SSF55729">
    <property type="entry name" value="Acyl-CoA N-acyltransferases (Nat)"/>
    <property type="match status" value="1"/>
</dbReference>
<dbReference type="EMBL" id="CP058649">
    <property type="protein sequence ID" value="QUI24222.1"/>
    <property type="molecule type" value="Genomic_DNA"/>
</dbReference>
<accession>A0A8J8SI93</accession>
<dbReference type="AlphaFoldDB" id="A0A8J8SI93"/>
<dbReference type="Proteomes" id="UP000683246">
    <property type="component" value="Chromosome"/>
</dbReference>